<evidence type="ECO:0000313" key="8">
    <source>
        <dbReference type="EMBL" id="CAF3588964.1"/>
    </source>
</evidence>
<keyword evidence="1" id="KW-0677">Repeat</keyword>
<evidence type="ECO:0000313" key="5">
    <source>
        <dbReference type="EMBL" id="CAF0730976.1"/>
    </source>
</evidence>
<dbReference type="OrthoDB" id="194358at2759"/>
<comment type="caution">
    <text evidence="6">The sequence shown here is derived from an EMBL/GenBank/DDBJ whole genome shotgun (WGS) entry which is preliminary data.</text>
</comment>
<dbReference type="AlphaFoldDB" id="A0A813SYE1"/>
<dbReference type="SUPFAM" id="SSF48403">
    <property type="entry name" value="Ankyrin repeat"/>
    <property type="match status" value="1"/>
</dbReference>
<dbReference type="InterPro" id="IPR036770">
    <property type="entry name" value="Ankyrin_rpt-contain_sf"/>
</dbReference>
<evidence type="ECO:0000256" key="3">
    <source>
        <dbReference type="PROSITE-ProRule" id="PRU00023"/>
    </source>
</evidence>
<feature type="repeat" description="ANK" evidence="3">
    <location>
        <begin position="223"/>
        <end position="255"/>
    </location>
</feature>
<dbReference type="EMBL" id="CAJOBA010000124">
    <property type="protein sequence ID" value="CAF3506275.1"/>
    <property type="molecule type" value="Genomic_DNA"/>
</dbReference>
<dbReference type="PANTHER" id="PTHR24126">
    <property type="entry name" value="ANKYRIN REPEAT, PH AND SEC7 DOMAIN CONTAINING PROTEIN SECG-RELATED"/>
    <property type="match status" value="1"/>
</dbReference>
<keyword evidence="9" id="KW-1185">Reference proteome</keyword>
<dbReference type="Proteomes" id="UP000681722">
    <property type="component" value="Unassembled WGS sequence"/>
</dbReference>
<evidence type="ECO:0000256" key="1">
    <source>
        <dbReference type="ARBA" id="ARBA00022737"/>
    </source>
</evidence>
<feature type="compositionally biased region" description="Polar residues" evidence="4">
    <location>
        <begin position="334"/>
        <end position="344"/>
    </location>
</feature>
<dbReference type="Gene3D" id="1.25.40.20">
    <property type="entry name" value="Ankyrin repeat-containing domain"/>
    <property type="match status" value="2"/>
</dbReference>
<dbReference type="Proteomes" id="UP000677228">
    <property type="component" value="Unassembled WGS sequence"/>
</dbReference>
<dbReference type="Pfam" id="PF12796">
    <property type="entry name" value="Ank_2"/>
    <property type="match status" value="2"/>
</dbReference>
<reference evidence="6" key="1">
    <citation type="submission" date="2021-02" db="EMBL/GenBank/DDBJ databases">
        <authorList>
            <person name="Nowell W R."/>
        </authorList>
    </citation>
    <scope>NUCLEOTIDE SEQUENCE</scope>
</reference>
<dbReference type="InterPro" id="IPR002110">
    <property type="entry name" value="Ankyrin_rpt"/>
</dbReference>
<dbReference type="EMBL" id="CAJNOQ010000458">
    <property type="protein sequence ID" value="CAF0803675.1"/>
    <property type="molecule type" value="Genomic_DNA"/>
</dbReference>
<evidence type="ECO:0000313" key="7">
    <source>
        <dbReference type="EMBL" id="CAF3506275.1"/>
    </source>
</evidence>
<evidence type="ECO:0000313" key="9">
    <source>
        <dbReference type="Proteomes" id="UP000663829"/>
    </source>
</evidence>
<sequence length="344" mass="38550">MGNIDSRNERFYNLCGLGKAHLVEKMLENDRVYHTINIDWLSFETQSTPLLIASANGHDLVVEILLRNNAKIEVKDSRDASPLHHAAQRGYTEIAKKLIKAGSEINARDKLGWTPLMKACYWAHPDIILTLLEAGTDIDAQTEQGRTALHELCRSPPPPFPSSVDIEPMLAEICCMLIEAGADVNKIDNDQFTPLMYAAYHNHPSVALVLLESNCNMNDTDKQGWTALHWAVDRDNSEIVQLLIDKGCRTDLSSQRNETVYSRIKSTKVKDILKHVKRLSTISMSMTNVCLLTNGNDNHIDQDLLKKLTRTTSVMDTSRPLLAINEQQSRSHHTTTPALSSTEV</sequence>
<evidence type="ECO:0000256" key="4">
    <source>
        <dbReference type="SAM" id="MobiDB-lite"/>
    </source>
</evidence>
<feature type="repeat" description="ANK" evidence="3">
    <location>
        <begin position="45"/>
        <end position="77"/>
    </location>
</feature>
<feature type="repeat" description="ANK" evidence="3">
    <location>
        <begin position="111"/>
        <end position="143"/>
    </location>
</feature>
<gene>
    <name evidence="6" type="ORF">GPM918_LOCUS3656</name>
    <name evidence="5" type="ORF">OVA965_LOCUS797</name>
    <name evidence="8" type="ORF">SRO942_LOCUS3656</name>
    <name evidence="7" type="ORF">TMI583_LOCUS797</name>
</gene>
<accession>A0A813SYE1</accession>
<feature type="region of interest" description="Disordered" evidence="4">
    <location>
        <begin position="323"/>
        <end position="344"/>
    </location>
</feature>
<keyword evidence="2 3" id="KW-0040">ANK repeat</keyword>
<evidence type="ECO:0000313" key="6">
    <source>
        <dbReference type="EMBL" id="CAF0803675.1"/>
    </source>
</evidence>
<dbReference type="EMBL" id="CAJNOK010000124">
    <property type="protein sequence ID" value="CAF0730976.1"/>
    <property type="molecule type" value="Genomic_DNA"/>
</dbReference>
<name>A0A813SYE1_9BILA</name>
<feature type="repeat" description="ANK" evidence="3">
    <location>
        <begin position="78"/>
        <end position="110"/>
    </location>
</feature>
<dbReference type="SMART" id="SM00248">
    <property type="entry name" value="ANK"/>
    <property type="match status" value="6"/>
</dbReference>
<protein>
    <submittedName>
        <fullName evidence="6">Uncharacterized protein</fullName>
    </submittedName>
</protein>
<organism evidence="6 9">
    <name type="scientific">Didymodactylos carnosus</name>
    <dbReference type="NCBI Taxonomy" id="1234261"/>
    <lineage>
        <taxon>Eukaryota</taxon>
        <taxon>Metazoa</taxon>
        <taxon>Spiralia</taxon>
        <taxon>Gnathifera</taxon>
        <taxon>Rotifera</taxon>
        <taxon>Eurotatoria</taxon>
        <taxon>Bdelloidea</taxon>
        <taxon>Philodinida</taxon>
        <taxon>Philodinidae</taxon>
        <taxon>Didymodactylos</taxon>
    </lineage>
</organism>
<dbReference type="PROSITE" id="PS50297">
    <property type="entry name" value="ANK_REP_REGION"/>
    <property type="match status" value="4"/>
</dbReference>
<dbReference type="Proteomes" id="UP000663829">
    <property type="component" value="Unassembled WGS sequence"/>
</dbReference>
<dbReference type="PROSITE" id="PS50088">
    <property type="entry name" value="ANK_REPEAT"/>
    <property type="match status" value="5"/>
</dbReference>
<dbReference type="Proteomes" id="UP000682733">
    <property type="component" value="Unassembled WGS sequence"/>
</dbReference>
<evidence type="ECO:0000256" key="2">
    <source>
        <dbReference type="ARBA" id="ARBA00023043"/>
    </source>
</evidence>
<dbReference type="EMBL" id="CAJOBC010000458">
    <property type="protein sequence ID" value="CAF3588964.1"/>
    <property type="molecule type" value="Genomic_DNA"/>
</dbReference>
<dbReference type="Pfam" id="PF00023">
    <property type="entry name" value="Ank"/>
    <property type="match status" value="1"/>
</dbReference>
<proteinExistence type="predicted"/>
<feature type="repeat" description="ANK" evidence="3">
    <location>
        <begin position="190"/>
        <end position="222"/>
    </location>
</feature>